<accession>A0AAD4PGQ4</accession>
<dbReference type="GO" id="GO:0008757">
    <property type="term" value="F:S-adenosylmethionine-dependent methyltransferase activity"/>
    <property type="evidence" value="ECO:0007669"/>
    <property type="project" value="UniProtKB-ARBA"/>
</dbReference>
<evidence type="ECO:0000256" key="5">
    <source>
        <dbReference type="ARBA" id="ARBA00022691"/>
    </source>
</evidence>
<organism evidence="10 11">
    <name type="scientific">Drosophila rubida</name>
    <dbReference type="NCBI Taxonomy" id="30044"/>
    <lineage>
        <taxon>Eukaryota</taxon>
        <taxon>Metazoa</taxon>
        <taxon>Ecdysozoa</taxon>
        <taxon>Arthropoda</taxon>
        <taxon>Hexapoda</taxon>
        <taxon>Insecta</taxon>
        <taxon>Pterygota</taxon>
        <taxon>Neoptera</taxon>
        <taxon>Endopterygota</taxon>
        <taxon>Diptera</taxon>
        <taxon>Brachycera</taxon>
        <taxon>Muscomorpha</taxon>
        <taxon>Ephydroidea</taxon>
        <taxon>Drosophilidae</taxon>
        <taxon>Drosophila</taxon>
    </lineage>
</organism>
<comment type="caution">
    <text evidence="10">The sequence shown here is derived from an EMBL/GenBank/DDBJ whole genome shotgun (WGS) entry which is preliminary data.</text>
</comment>
<evidence type="ECO:0000259" key="9">
    <source>
        <dbReference type="PROSITE" id="PS50867"/>
    </source>
</evidence>
<gene>
    <name evidence="10" type="ORF">KR093_006571</name>
</gene>
<evidence type="ECO:0000256" key="4">
    <source>
        <dbReference type="ARBA" id="ARBA00022679"/>
    </source>
</evidence>
<evidence type="ECO:0000313" key="11">
    <source>
        <dbReference type="Proteomes" id="UP001200034"/>
    </source>
</evidence>
<dbReference type="Pfam" id="PF00856">
    <property type="entry name" value="SET"/>
    <property type="match status" value="1"/>
</dbReference>
<evidence type="ECO:0000256" key="2">
    <source>
        <dbReference type="ARBA" id="ARBA00022454"/>
    </source>
</evidence>
<dbReference type="AlphaFoldDB" id="A0AAD4PGQ4"/>
<dbReference type="GO" id="GO:0005694">
    <property type="term" value="C:chromosome"/>
    <property type="evidence" value="ECO:0007669"/>
    <property type="project" value="UniProtKB-SubCell"/>
</dbReference>
<evidence type="ECO:0000256" key="6">
    <source>
        <dbReference type="ARBA" id="ARBA00022723"/>
    </source>
</evidence>
<keyword evidence="3" id="KW-0489">Methyltransferase</keyword>
<dbReference type="InterPro" id="IPR046341">
    <property type="entry name" value="SET_dom_sf"/>
</dbReference>
<feature type="domain" description="Pre-SET" evidence="9">
    <location>
        <begin position="48"/>
        <end position="117"/>
    </location>
</feature>
<dbReference type="InterPro" id="IPR001214">
    <property type="entry name" value="SET_dom"/>
</dbReference>
<dbReference type="PROSITE" id="PS50280">
    <property type="entry name" value="SET"/>
    <property type="match status" value="1"/>
</dbReference>
<dbReference type="PANTHER" id="PTHR46223">
    <property type="entry name" value="HISTONE-LYSINE N-METHYLTRANSFERASE SUV39H"/>
    <property type="match status" value="1"/>
</dbReference>
<evidence type="ECO:0008006" key="12">
    <source>
        <dbReference type="Google" id="ProtNLM"/>
    </source>
</evidence>
<dbReference type="InterPro" id="IPR050973">
    <property type="entry name" value="H3K9_Histone-Lys_N-MTase"/>
</dbReference>
<dbReference type="GO" id="GO:0042054">
    <property type="term" value="F:histone methyltransferase activity"/>
    <property type="evidence" value="ECO:0007669"/>
    <property type="project" value="InterPro"/>
</dbReference>
<dbReference type="InterPro" id="IPR007728">
    <property type="entry name" value="Pre-SET_dom"/>
</dbReference>
<keyword evidence="6" id="KW-0479">Metal-binding</keyword>
<dbReference type="Proteomes" id="UP001200034">
    <property type="component" value="Unassembled WGS sequence"/>
</dbReference>
<evidence type="ECO:0000313" key="10">
    <source>
        <dbReference type="EMBL" id="KAH8359440.1"/>
    </source>
</evidence>
<dbReference type="EMBL" id="JAJJHW010003409">
    <property type="protein sequence ID" value="KAH8359440.1"/>
    <property type="molecule type" value="Genomic_DNA"/>
</dbReference>
<keyword evidence="4" id="KW-0808">Transferase</keyword>
<feature type="non-terminal residue" evidence="10">
    <location>
        <position position="282"/>
    </location>
</feature>
<dbReference type="GO" id="GO:0032259">
    <property type="term" value="P:methylation"/>
    <property type="evidence" value="ECO:0007669"/>
    <property type="project" value="UniProtKB-KW"/>
</dbReference>
<dbReference type="PROSITE" id="PS50867">
    <property type="entry name" value="PRE_SET"/>
    <property type="match status" value="1"/>
</dbReference>
<sequence length="282" mass="32120">LQFIMIDIHDDYDHKEAVEYILENVLMPDDGSLEFKRLQDDYNSQLTSTCSCATNSNNNVCNNRVNCCHGGDFEYKQANNELVLYKNEDQRFNSVTECNDLCKCLLQQCSNRLVQLGPRKNLDIFNSPRYKSMALRTLVDIPSGAFICEYAGELLTLKEAKRRLEIIDNCNKMNFILCLHEYTKLKNSTDYRVSQVTIVDPTYRGNIGRYLNHSCQPNCEIFAVRINCPIPKIGIFAKRNISANEELCFHYGGEDLGHDLAAGKPCLCLSPNCVGVLPNTRF</sequence>
<name>A0AAD4PGQ4_9MUSC</name>
<protein>
    <recommendedName>
        <fullName evidence="12">Histone-lysine N-methyltransferase set-23</fullName>
    </recommendedName>
</protein>
<dbReference type="GO" id="GO:0008270">
    <property type="term" value="F:zinc ion binding"/>
    <property type="evidence" value="ECO:0007669"/>
    <property type="project" value="InterPro"/>
</dbReference>
<keyword evidence="5" id="KW-0949">S-adenosyl-L-methionine</keyword>
<evidence type="ECO:0000256" key="7">
    <source>
        <dbReference type="ARBA" id="ARBA00022833"/>
    </source>
</evidence>
<keyword evidence="11" id="KW-1185">Reference proteome</keyword>
<proteinExistence type="predicted"/>
<dbReference type="SMART" id="SM00317">
    <property type="entry name" value="SET"/>
    <property type="match status" value="1"/>
</dbReference>
<evidence type="ECO:0000259" key="8">
    <source>
        <dbReference type="PROSITE" id="PS50280"/>
    </source>
</evidence>
<keyword evidence="7" id="KW-0862">Zinc</keyword>
<dbReference type="SUPFAM" id="SSF82199">
    <property type="entry name" value="SET domain"/>
    <property type="match status" value="1"/>
</dbReference>
<dbReference type="Gene3D" id="2.170.270.10">
    <property type="entry name" value="SET domain"/>
    <property type="match status" value="1"/>
</dbReference>
<keyword evidence="2" id="KW-0158">Chromosome</keyword>
<evidence type="ECO:0000256" key="3">
    <source>
        <dbReference type="ARBA" id="ARBA00022603"/>
    </source>
</evidence>
<dbReference type="PANTHER" id="PTHR46223:SF3">
    <property type="entry name" value="HISTONE-LYSINE N-METHYLTRANSFERASE SET-23"/>
    <property type="match status" value="1"/>
</dbReference>
<dbReference type="GO" id="GO:0005634">
    <property type="term" value="C:nucleus"/>
    <property type="evidence" value="ECO:0007669"/>
    <property type="project" value="InterPro"/>
</dbReference>
<evidence type="ECO:0000256" key="1">
    <source>
        <dbReference type="ARBA" id="ARBA00004286"/>
    </source>
</evidence>
<dbReference type="GO" id="GO:0008170">
    <property type="term" value="F:N-methyltransferase activity"/>
    <property type="evidence" value="ECO:0007669"/>
    <property type="project" value="UniProtKB-ARBA"/>
</dbReference>
<feature type="domain" description="SET" evidence="8">
    <location>
        <begin position="120"/>
        <end position="252"/>
    </location>
</feature>
<comment type="subcellular location">
    <subcellularLocation>
        <location evidence="1">Chromosome</location>
    </subcellularLocation>
</comment>
<reference evidence="10" key="1">
    <citation type="journal article" date="2021" name="Mol. Ecol. Resour.">
        <title>Phylogenomic analyses of the genus Drosophila reveals genomic signals of climate adaptation.</title>
        <authorList>
            <person name="Li F."/>
            <person name="Rane R.V."/>
            <person name="Luria V."/>
            <person name="Xiong Z."/>
            <person name="Chen J."/>
            <person name="Li Z."/>
            <person name="Catullo R.A."/>
            <person name="Griffin P.C."/>
            <person name="Schiffer M."/>
            <person name="Pearce S."/>
            <person name="Lee S.F."/>
            <person name="McElroy K."/>
            <person name="Stocker A."/>
            <person name="Shirriffs J."/>
            <person name="Cockerell F."/>
            <person name="Coppin C."/>
            <person name="Sgro C.M."/>
            <person name="Karger A."/>
            <person name="Cain J.W."/>
            <person name="Weber J.A."/>
            <person name="Santpere G."/>
            <person name="Kirschner M.W."/>
            <person name="Hoffmann A.A."/>
            <person name="Oakeshott J.G."/>
            <person name="Zhang G."/>
        </authorList>
    </citation>
    <scope>NUCLEOTIDE SEQUENCE</scope>
    <source>
        <strain evidence="10">BGI-SZ-2011g</strain>
    </source>
</reference>